<dbReference type="AlphaFoldDB" id="A0A2I7KDV5"/>
<sequence length="384" mass="43227">MSRCYARQNISDGPQMPVSPRVRSLRYDIANMRLGRHSIGTEAWWQSFWRQLDFLAHPELEEILQDQENALRLRSVVDKRGKQTESMRVKRVIGRLRDSPREHVSFVTVVTDIALTKEDALAMLKATGRQLDRFIRNRFDGAIWLMYPEVDAKLARDIADNLVTHRNWCNGVPGNRLVFKVHFHGILYTPGMSHVDVEKAFKTGRNGKRTKLFSGLKQVRAIEMRKGLGGAADVAGVSRYATKCHFKPPVKTRMLEGAAEWVWLTIQIMSDDGLIKIGGVNGPHHKTPPISIGNVKVCEDASIKQVPCSPTSVINTYSISDDPDECTGSVYPGSIKYLNSAPATYSERTTLSDPVEKISVPPPTPNRRGEGHFRHRIRIGHRAN</sequence>
<protein>
    <submittedName>
        <fullName evidence="1">Uncharacterized protein</fullName>
    </submittedName>
</protein>
<dbReference type="Proteomes" id="UP000236447">
    <property type="component" value="Chromosome"/>
</dbReference>
<accession>A0A2I7KDV5</accession>
<evidence type="ECO:0000313" key="2">
    <source>
        <dbReference type="Proteomes" id="UP000236447"/>
    </source>
</evidence>
<evidence type="ECO:0000313" key="1">
    <source>
        <dbReference type="EMBL" id="AUR00795.1"/>
    </source>
</evidence>
<gene>
    <name evidence="1" type="ORF">PhaeoP88_03474</name>
</gene>
<organism evidence="1 2">
    <name type="scientific">Phaeobacter inhibens</name>
    <dbReference type="NCBI Taxonomy" id="221822"/>
    <lineage>
        <taxon>Bacteria</taxon>
        <taxon>Pseudomonadati</taxon>
        <taxon>Pseudomonadota</taxon>
        <taxon>Alphaproteobacteria</taxon>
        <taxon>Rhodobacterales</taxon>
        <taxon>Roseobacteraceae</taxon>
        <taxon>Phaeobacter</taxon>
    </lineage>
</organism>
<proteinExistence type="predicted"/>
<dbReference type="EMBL" id="CP010725">
    <property type="protein sequence ID" value="AUR00795.1"/>
    <property type="molecule type" value="Genomic_DNA"/>
</dbReference>
<reference evidence="1 2" key="2">
    <citation type="journal article" date="2017" name="Genome Biol. Evol.">
        <title>Trajectories and Drivers of Genome Evolution in Surface-Associated Marine Phaeobacter.</title>
        <authorList>
            <person name="Freese H.M."/>
            <person name="Sikorski J."/>
            <person name="Bunk B."/>
            <person name="Scheuner C."/>
            <person name="Meier-Kolthoff J.P."/>
            <person name="Sproer C."/>
            <person name="Gram L."/>
            <person name="Overmann J."/>
        </authorList>
    </citation>
    <scope>NUCLEOTIDE SEQUENCE [LARGE SCALE GENOMIC DNA]</scope>
    <source>
        <strain evidence="1 2">P88</strain>
    </source>
</reference>
<reference evidence="1 2" key="1">
    <citation type="journal article" date="2017" name="Front. Microbiol.">
        <title>Phaeobacter piscinae sp. nov., a species of the Roseobacter group and potential aquaculture probiont.</title>
        <authorList>
            <person name="Sonnenschein E.C."/>
            <person name="Phippen C.B.W."/>
            <person name="Nielsen K.F."/>
            <person name="Mateiu R.V."/>
            <person name="Melchiorsen J."/>
            <person name="Gram L."/>
            <person name="Overmann J."/>
            <person name="Freese H.M."/>
        </authorList>
    </citation>
    <scope>NUCLEOTIDE SEQUENCE [LARGE SCALE GENOMIC DNA]</scope>
    <source>
        <strain evidence="1 2">P88</strain>
    </source>
</reference>
<name>A0A2I7KDV5_9RHOB</name>